<dbReference type="Proteomes" id="UP001295469">
    <property type="component" value="Chromosome A03"/>
</dbReference>
<protein>
    <submittedName>
        <fullName evidence="1">(rape) hypothetical protein</fullName>
    </submittedName>
</protein>
<dbReference type="InterPro" id="IPR015915">
    <property type="entry name" value="Kelch-typ_b-propeller"/>
</dbReference>
<dbReference type="AlphaFoldDB" id="A0A816W112"/>
<evidence type="ECO:0000313" key="1">
    <source>
        <dbReference type="EMBL" id="CAF2130411.1"/>
    </source>
</evidence>
<dbReference type="Gramene" id="CDX98627">
    <property type="protein sequence ID" value="CDX98627"/>
    <property type="gene ID" value="GSBRNA2T00106672001"/>
</dbReference>
<sequence>MVRLSIFSSESGQMLQSPPATAGSSSCLLSNPLDQLAIDQMYYQDVSTVIHLYVVGGGGGTEESEVFDLKSQTWNLLPSLSEDNDYPEVQLRRGELLATPSNRKKYAFDPKQGTWKEHTGFSYTKNGPCVKGLKDVCTKPHVNHHTTILLANHGCGSILVLWDELHSLEFQWPGKCGNMSAKTRELVCGDQVEEVLLRITVRDLGEVVSLNAVLTVPRSFKLLSCITL</sequence>
<gene>
    <name evidence="1" type="ORF">DARMORV10_A03P51950.1</name>
</gene>
<reference evidence="1" key="1">
    <citation type="submission" date="2021-01" db="EMBL/GenBank/DDBJ databases">
        <authorList>
            <consortium name="Genoscope - CEA"/>
            <person name="William W."/>
        </authorList>
    </citation>
    <scope>NUCLEOTIDE SEQUENCE</scope>
</reference>
<accession>A0A816W112</accession>
<dbReference type="OMA" id="KCGNMSA"/>
<dbReference type="SUPFAM" id="SSF117281">
    <property type="entry name" value="Kelch motif"/>
    <property type="match status" value="1"/>
</dbReference>
<proteinExistence type="predicted"/>
<dbReference type="EMBL" id="HG994357">
    <property type="protein sequence ID" value="CAF2130411.1"/>
    <property type="molecule type" value="Genomic_DNA"/>
</dbReference>
<dbReference type="PROSITE" id="PS51257">
    <property type="entry name" value="PROKAR_LIPOPROTEIN"/>
    <property type="match status" value="1"/>
</dbReference>
<name>A0A816W112_BRANA</name>
<organism evidence="1">
    <name type="scientific">Brassica napus</name>
    <name type="common">Rape</name>
    <dbReference type="NCBI Taxonomy" id="3708"/>
    <lineage>
        <taxon>Eukaryota</taxon>
        <taxon>Viridiplantae</taxon>
        <taxon>Streptophyta</taxon>
        <taxon>Embryophyta</taxon>
        <taxon>Tracheophyta</taxon>
        <taxon>Spermatophyta</taxon>
        <taxon>Magnoliopsida</taxon>
        <taxon>eudicotyledons</taxon>
        <taxon>Gunneridae</taxon>
        <taxon>Pentapetalae</taxon>
        <taxon>rosids</taxon>
        <taxon>malvids</taxon>
        <taxon>Brassicales</taxon>
        <taxon>Brassicaceae</taxon>
        <taxon>Brassiceae</taxon>
        <taxon>Brassica</taxon>
    </lineage>
</organism>
<dbReference type="Gene3D" id="2.120.10.80">
    <property type="entry name" value="Kelch-type beta propeller"/>
    <property type="match status" value="1"/>
</dbReference>